<keyword evidence="2" id="KW-1185">Reference proteome</keyword>
<dbReference type="AlphaFoldDB" id="A0A484NKA9"/>
<proteinExistence type="predicted"/>
<evidence type="ECO:0000313" key="1">
    <source>
        <dbReference type="EMBL" id="VFR01766.1"/>
    </source>
</evidence>
<name>A0A484NKA9_9ASTE</name>
<reference evidence="1 2" key="1">
    <citation type="submission" date="2018-04" db="EMBL/GenBank/DDBJ databases">
        <authorList>
            <person name="Vogel A."/>
        </authorList>
    </citation>
    <scope>NUCLEOTIDE SEQUENCE [LARGE SCALE GENOMIC DNA]</scope>
</reference>
<accession>A0A484NKA9</accession>
<dbReference type="Proteomes" id="UP000595140">
    <property type="component" value="Unassembled WGS sequence"/>
</dbReference>
<dbReference type="EMBL" id="OOIL02006791">
    <property type="protein sequence ID" value="VFR01766.1"/>
    <property type="molecule type" value="Genomic_DNA"/>
</dbReference>
<gene>
    <name evidence="1" type="ORF">CCAM_LOCUS43541</name>
</gene>
<protein>
    <submittedName>
        <fullName evidence="1">Uncharacterized protein</fullName>
    </submittedName>
</protein>
<organism evidence="1 2">
    <name type="scientific">Cuscuta campestris</name>
    <dbReference type="NCBI Taxonomy" id="132261"/>
    <lineage>
        <taxon>Eukaryota</taxon>
        <taxon>Viridiplantae</taxon>
        <taxon>Streptophyta</taxon>
        <taxon>Embryophyta</taxon>
        <taxon>Tracheophyta</taxon>
        <taxon>Spermatophyta</taxon>
        <taxon>Magnoliopsida</taxon>
        <taxon>eudicotyledons</taxon>
        <taxon>Gunneridae</taxon>
        <taxon>Pentapetalae</taxon>
        <taxon>asterids</taxon>
        <taxon>lamiids</taxon>
        <taxon>Solanales</taxon>
        <taxon>Convolvulaceae</taxon>
        <taxon>Cuscuteae</taxon>
        <taxon>Cuscuta</taxon>
        <taxon>Cuscuta subgen. Grammica</taxon>
        <taxon>Cuscuta sect. Cleistogrammica</taxon>
    </lineage>
</organism>
<evidence type="ECO:0000313" key="2">
    <source>
        <dbReference type="Proteomes" id="UP000595140"/>
    </source>
</evidence>
<sequence>MILLILKDKGKHTTGSLAIFCVLCARRLGNFCLPNSKEPATSACEPAISALDKLGDFGVLCSLKLGDLWILCDSQFGELKVLGFNSFVTSKA</sequence>